<evidence type="ECO:0000313" key="5">
    <source>
        <dbReference type="EMBL" id="ABJ07914.1"/>
    </source>
</evidence>
<dbReference type="STRING" id="316055.RPE_3988"/>
<dbReference type="EMBL" id="CP000463">
    <property type="protein sequence ID" value="ABJ07914.1"/>
    <property type="molecule type" value="Genomic_DNA"/>
</dbReference>
<dbReference type="InterPro" id="IPR058792">
    <property type="entry name" value="Beta-barrel_RND_2"/>
</dbReference>
<dbReference type="OrthoDB" id="9813967at2"/>
<dbReference type="HOGENOM" id="CLU_018816_4_0_5"/>
<evidence type="ECO:0000259" key="3">
    <source>
        <dbReference type="Pfam" id="PF25954"/>
    </source>
</evidence>
<dbReference type="PANTHER" id="PTHR30469:SF15">
    <property type="entry name" value="HLYD FAMILY OF SECRETION PROTEINS"/>
    <property type="match status" value="1"/>
</dbReference>
<proteinExistence type="inferred from homology"/>
<gene>
    <name evidence="5" type="ordered locus">RPE_3988</name>
</gene>
<dbReference type="GO" id="GO:1990281">
    <property type="term" value="C:efflux pump complex"/>
    <property type="evidence" value="ECO:0007669"/>
    <property type="project" value="TreeGrafter"/>
</dbReference>
<dbReference type="Gene3D" id="2.40.420.20">
    <property type="match status" value="1"/>
</dbReference>
<evidence type="ECO:0000256" key="2">
    <source>
        <dbReference type="SAM" id="Coils"/>
    </source>
</evidence>
<name>Q07JH0_RHOP5</name>
<dbReference type="Pfam" id="PF25967">
    <property type="entry name" value="RND-MFP_C"/>
    <property type="match status" value="1"/>
</dbReference>
<reference evidence="5" key="1">
    <citation type="submission" date="2006-09" db="EMBL/GenBank/DDBJ databases">
        <title>Complete sequence of Rhodopseudomonas palustris BisA53.</title>
        <authorList>
            <consortium name="US DOE Joint Genome Institute"/>
            <person name="Copeland A."/>
            <person name="Lucas S."/>
            <person name="Lapidus A."/>
            <person name="Barry K."/>
            <person name="Detter J.C."/>
            <person name="Glavina del Rio T."/>
            <person name="Hammon N."/>
            <person name="Israni S."/>
            <person name="Dalin E."/>
            <person name="Tice H."/>
            <person name="Pitluck S."/>
            <person name="Chain P."/>
            <person name="Malfatti S."/>
            <person name="Shin M."/>
            <person name="Vergez L."/>
            <person name="Schmutz J."/>
            <person name="Larimer F."/>
            <person name="Land M."/>
            <person name="Hauser L."/>
            <person name="Pelletier D.A."/>
            <person name="Kyrpides N."/>
            <person name="Kim E."/>
            <person name="Harwood C.S."/>
            <person name="Oda Y."/>
            <person name="Richardson P."/>
        </authorList>
    </citation>
    <scope>NUCLEOTIDE SEQUENCE [LARGE SCALE GENOMIC DNA]</scope>
    <source>
        <strain evidence="5">BisA53</strain>
    </source>
</reference>
<dbReference type="Gene3D" id="2.40.30.170">
    <property type="match status" value="1"/>
</dbReference>
<dbReference type="Pfam" id="PF25954">
    <property type="entry name" value="Beta-barrel_RND_2"/>
    <property type="match status" value="1"/>
</dbReference>
<dbReference type="Gene3D" id="2.40.50.100">
    <property type="match status" value="1"/>
</dbReference>
<dbReference type="GO" id="GO:0015562">
    <property type="term" value="F:efflux transmembrane transporter activity"/>
    <property type="evidence" value="ECO:0007669"/>
    <property type="project" value="TreeGrafter"/>
</dbReference>
<protein>
    <submittedName>
        <fullName evidence="5">Efflux transporter, RND family, MFP subunit</fullName>
    </submittedName>
</protein>
<accession>Q07JH0</accession>
<dbReference type="AlphaFoldDB" id="Q07JH0"/>
<keyword evidence="2" id="KW-0175">Coiled coil</keyword>
<dbReference type="InterPro" id="IPR058627">
    <property type="entry name" value="MdtA-like_C"/>
</dbReference>
<comment type="similarity">
    <text evidence="1">Belongs to the membrane fusion protein (MFP) (TC 8.A.1) family.</text>
</comment>
<feature type="coiled-coil region" evidence="2">
    <location>
        <begin position="139"/>
        <end position="166"/>
    </location>
</feature>
<feature type="domain" description="CusB-like beta-barrel" evidence="3">
    <location>
        <begin position="209"/>
        <end position="277"/>
    </location>
</feature>
<dbReference type="InterPro" id="IPR006143">
    <property type="entry name" value="RND_pump_MFP"/>
</dbReference>
<dbReference type="NCBIfam" id="TIGR01730">
    <property type="entry name" value="RND_mfp"/>
    <property type="match status" value="1"/>
</dbReference>
<dbReference type="eggNOG" id="COG0845">
    <property type="taxonomic scope" value="Bacteria"/>
</dbReference>
<evidence type="ECO:0000256" key="1">
    <source>
        <dbReference type="ARBA" id="ARBA00009477"/>
    </source>
</evidence>
<dbReference type="SUPFAM" id="SSF111369">
    <property type="entry name" value="HlyD-like secretion proteins"/>
    <property type="match status" value="1"/>
</dbReference>
<dbReference type="Gene3D" id="1.10.287.470">
    <property type="entry name" value="Helix hairpin bin"/>
    <property type="match status" value="1"/>
</dbReference>
<dbReference type="KEGG" id="rpe:RPE_3988"/>
<organism evidence="5">
    <name type="scientific">Rhodopseudomonas palustris (strain BisA53)</name>
    <dbReference type="NCBI Taxonomy" id="316055"/>
    <lineage>
        <taxon>Bacteria</taxon>
        <taxon>Pseudomonadati</taxon>
        <taxon>Pseudomonadota</taxon>
        <taxon>Alphaproteobacteria</taxon>
        <taxon>Hyphomicrobiales</taxon>
        <taxon>Nitrobacteraceae</taxon>
        <taxon>Rhodopseudomonas</taxon>
    </lineage>
</organism>
<evidence type="ECO:0000259" key="4">
    <source>
        <dbReference type="Pfam" id="PF25967"/>
    </source>
</evidence>
<sequence>MTMIAQHGRMWATSIAILLAIHSTARGQDSSAAMTVVARPVEKSEITGSIAATGNVVAWREIPISSEAGGLAVTELAVDEGDVVKKGQALARLNQELTTAALTKQRAVVDELQASLAIARSDAARARAVSSGVISAQVIEQRETLVKTTEAKLQAAQAQLEDAEARQRQTVIVAPAAGTIASRSVAIGQVVQVGVEMFRLIQDSRIEVDARVLEQDLIAAAARQPATVIGPSGKSEQGVVRAVSPIVDPKTRLGTVRIALPGDTPLKPGMFARVAIAVESKLVLTIPLKALVWREARAHVFKVGRTNLVSLTEVGIGRGATDDVEVLRGLDEGDRIVTQGAGLLNDGDVVNVQTAAAKRGSVR</sequence>
<dbReference type="PANTHER" id="PTHR30469">
    <property type="entry name" value="MULTIDRUG RESISTANCE PROTEIN MDTA"/>
    <property type="match status" value="1"/>
</dbReference>
<feature type="domain" description="Multidrug resistance protein MdtA-like C-terminal permuted SH3" evidence="4">
    <location>
        <begin position="283"/>
        <end position="341"/>
    </location>
</feature>